<dbReference type="EMBL" id="JANRMS010000416">
    <property type="protein sequence ID" value="KAJ3540261.1"/>
    <property type="molecule type" value="Genomic_DNA"/>
</dbReference>
<reference evidence="1" key="1">
    <citation type="submission" date="2022-08" db="EMBL/GenBank/DDBJ databases">
        <title>Genome Sequence of Fusarium decemcellulare.</title>
        <authorList>
            <person name="Buettner E."/>
        </authorList>
    </citation>
    <scope>NUCLEOTIDE SEQUENCE</scope>
    <source>
        <strain evidence="1">Babe19</strain>
    </source>
</reference>
<name>A0ACC1SI40_9HYPO</name>
<keyword evidence="2" id="KW-1185">Reference proteome</keyword>
<accession>A0ACC1SI40</accession>
<comment type="caution">
    <text evidence="1">The sequence shown here is derived from an EMBL/GenBank/DDBJ whole genome shotgun (WGS) entry which is preliminary data.</text>
</comment>
<gene>
    <name evidence="1" type="ORF">NM208_g5138</name>
</gene>
<sequence length="289" mass="32105">MANGSTRVELSDGAKLHVWLLGAGNKDKPLIIALHGAPGLDSHIESEGSLKFLATKYRVLVYDARGSGESDVKGPFTDEQWIADLDEIRAWTGEEKFILAGYSYGGFLALGYALTFPDRLSGFILRNTWPCGPRGTHRALAGLLASPRINPDPIRQARLWSGTARDQEDVQKGLAEILPAYVPERKEGEPEPEPITLGSGLRWEVHNAAFSYSQPRFDVRHRLGEIKTPTLVTVGRQDLVCPLEDAEEISRGIPNSELVIFDKSWHNPAADEPEKFQRVVFEYLEKLGF</sequence>
<organism evidence="1 2">
    <name type="scientific">Fusarium decemcellulare</name>
    <dbReference type="NCBI Taxonomy" id="57161"/>
    <lineage>
        <taxon>Eukaryota</taxon>
        <taxon>Fungi</taxon>
        <taxon>Dikarya</taxon>
        <taxon>Ascomycota</taxon>
        <taxon>Pezizomycotina</taxon>
        <taxon>Sordariomycetes</taxon>
        <taxon>Hypocreomycetidae</taxon>
        <taxon>Hypocreales</taxon>
        <taxon>Nectriaceae</taxon>
        <taxon>Fusarium</taxon>
        <taxon>Fusarium decemcellulare species complex</taxon>
    </lineage>
</organism>
<evidence type="ECO:0000313" key="1">
    <source>
        <dbReference type="EMBL" id="KAJ3540261.1"/>
    </source>
</evidence>
<protein>
    <submittedName>
        <fullName evidence="1">Uncharacterized protein</fullName>
    </submittedName>
</protein>
<evidence type="ECO:0000313" key="2">
    <source>
        <dbReference type="Proteomes" id="UP001148629"/>
    </source>
</evidence>
<proteinExistence type="predicted"/>
<dbReference type="Proteomes" id="UP001148629">
    <property type="component" value="Unassembled WGS sequence"/>
</dbReference>